<reference evidence="2" key="1">
    <citation type="submission" date="2022-11" db="EMBL/GenBank/DDBJ databases">
        <authorList>
            <person name="Kikuchi T."/>
        </authorList>
    </citation>
    <scope>NUCLEOTIDE SEQUENCE</scope>
    <source>
        <strain evidence="2">PS1010</strain>
    </source>
</reference>
<evidence type="ECO:0000313" key="3">
    <source>
        <dbReference type="Proteomes" id="UP001152747"/>
    </source>
</evidence>
<evidence type="ECO:0000313" key="2">
    <source>
        <dbReference type="EMBL" id="CAI5456475.1"/>
    </source>
</evidence>
<gene>
    <name evidence="2" type="ORF">CAMP_LOCUS19112</name>
</gene>
<dbReference type="AlphaFoldDB" id="A0A9P1NB69"/>
<comment type="caution">
    <text evidence="2">The sequence shown here is derived from an EMBL/GenBank/DDBJ whole genome shotgun (WGS) entry which is preliminary data.</text>
</comment>
<keyword evidence="1" id="KW-0175">Coiled coil</keyword>
<dbReference type="EMBL" id="CANHGI010000006">
    <property type="protein sequence ID" value="CAI5456475.1"/>
    <property type="molecule type" value="Genomic_DNA"/>
</dbReference>
<protein>
    <submittedName>
        <fullName evidence="2">Uncharacterized protein</fullName>
    </submittedName>
</protein>
<proteinExistence type="predicted"/>
<name>A0A9P1NB69_9PELO</name>
<keyword evidence="3" id="KW-1185">Reference proteome</keyword>
<dbReference type="Proteomes" id="UP001152747">
    <property type="component" value="Unassembled WGS sequence"/>
</dbReference>
<organism evidence="2 3">
    <name type="scientific">Caenorhabditis angaria</name>
    <dbReference type="NCBI Taxonomy" id="860376"/>
    <lineage>
        <taxon>Eukaryota</taxon>
        <taxon>Metazoa</taxon>
        <taxon>Ecdysozoa</taxon>
        <taxon>Nematoda</taxon>
        <taxon>Chromadorea</taxon>
        <taxon>Rhabditida</taxon>
        <taxon>Rhabditina</taxon>
        <taxon>Rhabditomorpha</taxon>
        <taxon>Rhabditoidea</taxon>
        <taxon>Rhabditidae</taxon>
        <taxon>Peloderinae</taxon>
        <taxon>Caenorhabditis</taxon>
    </lineage>
</organism>
<feature type="coiled-coil region" evidence="1">
    <location>
        <begin position="6"/>
        <end position="33"/>
    </location>
</feature>
<sequence length="72" mass="8722">MDPEFIEEMRRDLQDWKDERDRAELDRQKQLEKVENGAKLSVHSPIPLDAEPIALRTRGEQYRQFLFERFCT</sequence>
<accession>A0A9P1NB69</accession>
<evidence type="ECO:0000256" key="1">
    <source>
        <dbReference type="SAM" id="Coils"/>
    </source>
</evidence>